<dbReference type="InterPro" id="IPR018943">
    <property type="entry name" value="Oligosaccaryltransferase"/>
</dbReference>
<evidence type="ECO:0000256" key="4">
    <source>
        <dbReference type="ARBA" id="ARBA00022692"/>
    </source>
</evidence>
<dbReference type="EMBL" id="SRMA01026153">
    <property type="protein sequence ID" value="TRY87179.1"/>
    <property type="molecule type" value="Genomic_DNA"/>
</dbReference>
<keyword evidence="8 10" id="KW-0472">Membrane</keyword>
<evidence type="ECO:0000256" key="8">
    <source>
        <dbReference type="ARBA" id="ARBA00023136"/>
    </source>
</evidence>
<organism evidence="11 12">
    <name type="scientific">Danionella cerebrum</name>
    <dbReference type="NCBI Taxonomy" id="2873325"/>
    <lineage>
        <taxon>Eukaryota</taxon>
        <taxon>Metazoa</taxon>
        <taxon>Chordata</taxon>
        <taxon>Craniata</taxon>
        <taxon>Vertebrata</taxon>
        <taxon>Euteleostomi</taxon>
        <taxon>Actinopterygii</taxon>
        <taxon>Neopterygii</taxon>
        <taxon>Teleostei</taxon>
        <taxon>Ostariophysi</taxon>
        <taxon>Cypriniformes</taxon>
        <taxon>Danionidae</taxon>
        <taxon>Danioninae</taxon>
        <taxon>Danionella</taxon>
    </lineage>
</organism>
<gene>
    <name evidence="11" type="ORF">DNTS_031716</name>
</gene>
<dbReference type="AlphaFoldDB" id="A0A553QB72"/>
<reference evidence="11 12" key="1">
    <citation type="journal article" date="2019" name="Sci. Data">
        <title>Hybrid genome assembly and annotation of Danionella translucida.</title>
        <authorList>
            <person name="Kadobianskyi M."/>
            <person name="Schulze L."/>
            <person name="Schuelke M."/>
            <person name="Judkewitz B."/>
        </authorList>
    </citation>
    <scope>NUCLEOTIDE SEQUENCE [LARGE SCALE GENOMIC DNA]</scope>
    <source>
        <strain evidence="11 12">Bolton</strain>
    </source>
</reference>
<evidence type="ECO:0000313" key="12">
    <source>
        <dbReference type="Proteomes" id="UP000316079"/>
    </source>
</evidence>
<feature type="transmembrane region" description="Helical" evidence="10">
    <location>
        <begin position="595"/>
        <end position="615"/>
    </location>
</feature>
<proteinExistence type="inferred from homology"/>
<feature type="region of interest" description="Disordered" evidence="9">
    <location>
        <begin position="764"/>
        <end position="803"/>
    </location>
</feature>
<dbReference type="GO" id="GO:0018279">
    <property type="term" value="P:protein N-linked glycosylation via asparagine"/>
    <property type="evidence" value="ECO:0007669"/>
    <property type="project" value="TreeGrafter"/>
</dbReference>
<evidence type="ECO:0000256" key="7">
    <source>
        <dbReference type="ARBA" id="ARBA00022989"/>
    </source>
</evidence>
<dbReference type="Pfam" id="PF10215">
    <property type="entry name" value="Ost4"/>
    <property type="match status" value="1"/>
</dbReference>
<dbReference type="PANTHER" id="PTHR48164">
    <property type="entry name" value="DOLICHYL-DIPHOSPHOOLIGOSACCHARIDE--PROTEIN GLYCOSYLTRANSFERASE SUBUNIT 4"/>
    <property type="match status" value="1"/>
</dbReference>
<dbReference type="Proteomes" id="UP000316079">
    <property type="component" value="Unassembled WGS sequence"/>
</dbReference>
<dbReference type="OrthoDB" id="2124077at2759"/>
<keyword evidence="4 10" id="KW-0812">Transmembrane</keyword>
<evidence type="ECO:0000256" key="5">
    <source>
        <dbReference type="ARBA" id="ARBA00022824"/>
    </source>
</evidence>
<dbReference type="InterPro" id="IPR036330">
    <property type="entry name" value="Ost4p_sf"/>
</dbReference>
<dbReference type="InterPro" id="IPR051307">
    <property type="entry name" value="OST4"/>
</dbReference>
<evidence type="ECO:0000256" key="2">
    <source>
        <dbReference type="ARBA" id="ARBA00007685"/>
    </source>
</evidence>
<protein>
    <recommendedName>
        <fullName evidence="3">Dolichyl-diphosphooligosaccharide--protein glycosyltransferase subunit 4</fullName>
    </recommendedName>
</protein>
<keyword evidence="6" id="KW-0735">Signal-anchor</keyword>
<dbReference type="PANTHER" id="PTHR48164:SF1">
    <property type="entry name" value="DOLICHYL-DIPHOSPHOOLIGOSACCHARIDE--PROTEIN GLYCOSYLTRANSFERASE SUBUNIT 4"/>
    <property type="match status" value="1"/>
</dbReference>
<dbReference type="GO" id="GO:0008250">
    <property type="term" value="C:oligosaccharyltransferase complex"/>
    <property type="evidence" value="ECO:0007669"/>
    <property type="project" value="TreeGrafter"/>
</dbReference>
<keyword evidence="5" id="KW-0256">Endoplasmic reticulum</keyword>
<evidence type="ECO:0000256" key="6">
    <source>
        <dbReference type="ARBA" id="ARBA00022968"/>
    </source>
</evidence>
<evidence type="ECO:0000256" key="9">
    <source>
        <dbReference type="SAM" id="MobiDB-lite"/>
    </source>
</evidence>
<comment type="similarity">
    <text evidence="2">Belongs to the OST4 family.</text>
</comment>
<feature type="compositionally biased region" description="Acidic residues" evidence="9">
    <location>
        <begin position="776"/>
        <end position="790"/>
    </location>
</feature>
<evidence type="ECO:0000256" key="1">
    <source>
        <dbReference type="ARBA" id="ARBA00004643"/>
    </source>
</evidence>
<name>A0A553QB72_9TELE</name>
<dbReference type="SUPFAM" id="SSF103464">
    <property type="entry name" value="Oligosaccharyltransferase subunit ost4p"/>
    <property type="match status" value="1"/>
</dbReference>
<sequence length="917" mass="102025">MVQRTRAVYCSVRFVALHLYRMNREHFQLFSGALLSSNLERALDLGRVTLLAPAAPPTHRDALRCWSELSLFELVYAAETELSEDVEHWSITAETELSEDVEHWSITPETELLEDVEHWSITAETELSEDVEHWSITAETELSEDVEHWSITPETELLEDVEHWSITAETELLEDVEHWSITAVTELLEDLSEQMCHHQALKALPLDTWLQSTLHKAQIREEKAARDHLEARDTVPDTWLIDSVNEERKRGITGALQELKLGEERQKLLTAVVFGPVHLLQGKCLKHIRSIRNRSLSNTHHRIETHLHEAHVGLPPPEGLNRRVVPLRLWISFSACSFPTPATPYSSTNTQSFSISNRSSSVSAGNASVPWGCNHSPAEEPDPQECLCSERVRPALDSSDKSPPADPAHRSHYEHHHPPVLIHSRDLKANLAVYVEVPVDCAGTIQESIAIVGDASIYGSLGVHEGTHSLGFTCCGHPGHPQTVQQLRTLQPVQGRNGNRSQLSGSRTHTHLSENSFEASSAGVLGSFRCALGFVAAIPHLDAFADGLGFDFRSVSFYDKHQLHTHQSQRRDAEEQIPDRDVSHTRITMVTDVQLAIFANMLGVSLFLLVVLYHYNVDEDIQRKMIQATQSAAGRACYLCECSVGLLASPRLKDECLSRAFEPCHSFPDAPEQTKQQSLSEHLAAKPELSLNLCNSTLFLVSVCVQKTVSPEPGPDQSPHACAGAVRLIREGSMSSKKQVEQKQFYYREQQLQVAVAGSPECISEYTPGTVMEQGAEGDEEDEEEDDGEEERGAAGRRRGGGVGQAAVFGEHQSAPGVPLSLIQCCHRQRSSQLLKHPRGVTRRAGGWWRGCGTTLVMASWRHRVYTAACVVVALQRVTEYAVSPEHTVRVEHGDEFEDKHPAERLCTGVFAIQEEV</sequence>
<keyword evidence="12" id="KW-1185">Reference proteome</keyword>
<evidence type="ECO:0000313" key="11">
    <source>
        <dbReference type="EMBL" id="TRY87179.1"/>
    </source>
</evidence>
<keyword evidence="7 10" id="KW-1133">Transmembrane helix</keyword>
<comment type="caution">
    <text evidence="11">The sequence shown here is derived from an EMBL/GenBank/DDBJ whole genome shotgun (WGS) entry which is preliminary data.</text>
</comment>
<comment type="subcellular location">
    <subcellularLocation>
        <location evidence="1">Endoplasmic reticulum membrane</location>
        <topology evidence="1">Single-pass type III membrane protein</topology>
    </subcellularLocation>
</comment>
<evidence type="ECO:0000256" key="10">
    <source>
        <dbReference type="SAM" id="Phobius"/>
    </source>
</evidence>
<accession>A0A553QB72</accession>
<evidence type="ECO:0000256" key="3">
    <source>
        <dbReference type="ARBA" id="ARBA00017662"/>
    </source>
</evidence>